<evidence type="ECO:0000313" key="1">
    <source>
        <dbReference type="EMBL" id="WQD39355.1"/>
    </source>
</evidence>
<dbReference type="Proteomes" id="UP001325680">
    <property type="component" value="Chromosome"/>
</dbReference>
<keyword evidence="2" id="KW-1185">Reference proteome</keyword>
<name>A0ABZ0WBJ2_9BACT</name>
<dbReference type="EMBL" id="CP139960">
    <property type="protein sequence ID" value="WQD39355.1"/>
    <property type="molecule type" value="Genomic_DNA"/>
</dbReference>
<proteinExistence type="predicted"/>
<protein>
    <submittedName>
        <fullName evidence="1">Carboxypeptidase-like regulatory domain-containing protein</fullName>
    </submittedName>
</protein>
<evidence type="ECO:0000313" key="2">
    <source>
        <dbReference type="Proteomes" id="UP001325680"/>
    </source>
</evidence>
<dbReference type="RefSeq" id="WP_114793295.1">
    <property type="nucleotide sequence ID" value="NZ_CP139960.1"/>
</dbReference>
<dbReference type="Pfam" id="PF13715">
    <property type="entry name" value="CarbopepD_reg_2"/>
    <property type="match status" value="1"/>
</dbReference>
<reference evidence="1 2" key="1">
    <citation type="submission" date="2023-12" db="EMBL/GenBank/DDBJ databases">
        <title>Genome sequencing and assembly of bacterial species from a model synthetic community.</title>
        <authorList>
            <person name="Hogle S.L."/>
        </authorList>
    </citation>
    <scope>NUCLEOTIDE SEQUENCE [LARGE SCALE GENOMIC DNA]</scope>
    <source>
        <strain evidence="1 2">HAMBI_3031</strain>
    </source>
</reference>
<organism evidence="1 2">
    <name type="scientific">Niabella yanshanensis</name>
    <dbReference type="NCBI Taxonomy" id="577386"/>
    <lineage>
        <taxon>Bacteria</taxon>
        <taxon>Pseudomonadati</taxon>
        <taxon>Bacteroidota</taxon>
        <taxon>Chitinophagia</taxon>
        <taxon>Chitinophagales</taxon>
        <taxon>Chitinophagaceae</taxon>
        <taxon>Niabella</taxon>
    </lineage>
</organism>
<sequence length="499" mass="56965">MADLINRCVLALALSFWTIGGICQSNEVVLTGRVTDKESGAALQGISVYINNTTYSTQTQKDGSFRLSNIPLSNFELVFSSVNYETQTLGIDIRTPIAPLNIQMQKSTALLNEVVVTANVDKNGWAQYGTTFSKDFLSYSSFAQQCKIVNYPSIRFRRIKKDNILKAYSKEPLKIKNNALGYELTYWLNEYEHQFATQLVLYQGNTQFNEMRGSKRKMQHWDKNRQIAYRGSLTHFIRSVYEGNTKEEGFVVNLIKTIPYKDINFYIPAFTDTTSIHSSAALTNFIAGIYTSKDNVLAASRANDALQWLGSKRDQMPFVISLAVPDRTVQAYFFVKKSLVSDQVAVYRFDVKDTTAIRHIQWETAGTIIPDQKSLNRISGYQSTTQDQRGYLKVKLFYSRPLNPNHFISKVDDQLFLHFNDTWQITYTREGKDKAYIEENALQNNDSGYQESTLSMTGSQPVMILPNGYYTGTYSFITGAYWSYEKVDKMLPLDFKLSK</sequence>
<gene>
    <name evidence="1" type="ORF">U0035_04230</name>
</gene>
<dbReference type="Gene3D" id="2.60.40.1120">
    <property type="entry name" value="Carboxypeptidase-like, regulatory domain"/>
    <property type="match status" value="1"/>
</dbReference>
<accession>A0ABZ0WBJ2</accession>
<dbReference type="SUPFAM" id="SSF49464">
    <property type="entry name" value="Carboxypeptidase regulatory domain-like"/>
    <property type="match status" value="1"/>
</dbReference>
<dbReference type="InterPro" id="IPR008969">
    <property type="entry name" value="CarboxyPept-like_regulatory"/>
</dbReference>